<gene>
    <name evidence="2" type="ORF">EDD34_2834</name>
</gene>
<name>A0A3N4YRK7_9MICO</name>
<keyword evidence="1" id="KW-0812">Transmembrane</keyword>
<accession>A0A3N4YRK7</accession>
<keyword evidence="1" id="KW-1133">Transmembrane helix</keyword>
<sequence>MDDGGASVSDLHLLAPVAQEEPGTRRGRSVVLAVALVLVVAAVVWLFVTLLQGSRAEARTEAALGHSAHAAGDCRAADGHLKSALNSGTVSFLDPPVDRTGLRAELTACETLERARHLAGRQEHRRAIREFGDYLASGVARYGDALGEQSEERIALGRELEAKDAEQRAVRQYAAVLADAPGTPSAKTARKRVWTLYERDVEWGSRKNPCQALDPARTWTRQAGDALAPVRAAAHDTLSWSLLRCGEQRIASGQSAANDARYQPQAFRGARAVLTRAAENYPDTKPGRLADERLDTLSAVDARAQARAAEVARERLRVATIKKQVSAALRDGDSLTRPRRTGDGTSAVHLTVRNATGRELYVAWTGRQTDSVTVPAGGKTCARAKTVTIVLEPGAYAFAVREKGGWAAGRWSLASKDFTTCVK</sequence>
<protein>
    <submittedName>
        <fullName evidence="2">Uncharacterized protein</fullName>
    </submittedName>
</protein>
<proteinExistence type="predicted"/>
<organism evidence="2 3">
    <name type="scientific">Myceligenerans xiligouense</name>
    <dbReference type="NCBI Taxonomy" id="253184"/>
    <lineage>
        <taxon>Bacteria</taxon>
        <taxon>Bacillati</taxon>
        <taxon>Actinomycetota</taxon>
        <taxon>Actinomycetes</taxon>
        <taxon>Micrococcales</taxon>
        <taxon>Promicromonosporaceae</taxon>
        <taxon>Myceligenerans</taxon>
    </lineage>
</organism>
<evidence type="ECO:0000313" key="2">
    <source>
        <dbReference type="EMBL" id="RPF22186.1"/>
    </source>
</evidence>
<feature type="transmembrane region" description="Helical" evidence="1">
    <location>
        <begin position="30"/>
        <end position="51"/>
    </location>
</feature>
<keyword evidence="1" id="KW-0472">Membrane</keyword>
<comment type="caution">
    <text evidence="2">The sequence shown here is derived from an EMBL/GenBank/DDBJ whole genome shotgun (WGS) entry which is preliminary data.</text>
</comment>
<dbReference type="Proteomes" id="UP000280501">
    <property type="component" value="Unassembled WGS sequence"/>
</dbReference>
<evidence type="ECO:0000256" key="1">
    <source>
        <dbReference type="SAM" id="Phobius"/>
    </source>
</evidence>
<dbReference type="EMBL" id="RKQZ01000001">
    <property type="protein sequence ID" value="RPF22186.1"/>
    <property type="molecule type" value="Genomic_DNA"/>
</dbReference>
<evidence type="ECO:0000313" key="3">
    <source>
        <dbReference type="Proteomes" id="UP000280501"/>
    </source>
</evidence>
<dbReference type="AlphaFoldDB" id="A0A3N4YRK7"/>
<keyword evidence="3" id="KW-1185">Reference proteome</keyword>
<reference evidence="2 3" key="1">
    <citation type="submission" date="2018-11" db="EMBL/GenBank/DDBJ databases">
        <title>Sequencing the genomes of 1000 actinobacteria strains.</title>
        <authorList>
            <person name="Klenk H.-P."/>
        </authorList>
    </citation>
    <scope>NUCLEOTIDE SEQUENCE [LARGE SCALE GENOMIC DNA]</scope>
    <source>
        <strain evidence="2 3">DSM 15700</strain>
    </source>
</reference>